<feature type="repeat" description="ANK" evidence="3">
    <location>
        <begin position="214"/>
        <end position="236"/>
    </location>
</feature>
<feature type="repeat" description="ANK" evidence="3">
    <location>
        <begin position="266"/>
        <end position="298"/>
    </location>
</feature>
<dbReference type="Pfam" id="PF13637">
    <property type="entry name" value="Ank_4"/>
    <property type="match status" value="1"/>
</dbReference>
<keyword evidence="1" id="KW-0677">Repeat</keyword>
<dbReference type="PRINTS" id="PR01415">
    <property type="entry name" value="ANKYRIN"/>
</dbReference>
<keyword evidence="6" id="KW-1185">Reference proteome</keyword>
<sequence>MSRNQQHSSNVPDAGKLLENDKCDLTDSRADSGFISSGNLMLSGEISEEIVPEPYHHRSDLHSAQSDSGIIEDTDKKSRDSSMHIDSGVCFSSELSLSEKISKLKLDSNLGLNDLDNPKLIQPPEDSKQSLEDAPWGLYFEQDEDGDTHLHMAIIHAFPEIALAIIRAAPHPRLLDTPNDSAQTPLHLAVQTRQYPIVRWLIIAGAKPCPRDAQGNSPLHLAAKMGDFNCLKAIIEPVNPKHREAMALSYSPLNYETPNLDQWNYLGQTCVHIAAKYCQLEVLKHLVARGADINAREGLEGLTALHFAVQNRDEKMVKYILDECRTARPEITSYGGINALQWCIIVPETIRQCLKMRGLDSPYSSEDESSEDDDEEMTHDSPIHKLGPNLVDASA</sequence>
<evidence type="ECO:0000256" key="2">
    <source>
        <dbReference type="ARBA" id="ARBA00023043"/>
    </source>
</evidence>
<accession>A0A9N9Q8B2</accession>
<name>A0A9N9Q8B2_9CUCU</name>
<evidence type="ECO:0000313" key="6">
    <source>
        <dbReference type="Proteomes" id="UP001152799"/>
    </source>
</evidence>
<dbReference type="OrthoDB" id="20727at2759"/>
<feature type="region of interest" description="Disordered" evidence="4">
    <location>
        <begin position="1"/>
        <end position="22"/>
    </location>
</feature>
<feature type="compositionally biased region" description="Acidic residues" evidence="4">
    <location>
        <begin position="365"/>
        <end position="377"/>
    </location>
</feature>
<dbReference type="SMART" id="SM00248">
    <property type="entry name" value="ANK"/>
    <property type="match status" value="5"/>
</dbReference>
<feature type="repeat" description="ANK" evidence="3">
    <location>
        <begin position="300"/>
        <end position="322"/>
    </location>
</feature>
<gene>
    <name evidence="5" type="ORF">CEUTPL_LOCUS520</name>
</gene>
<evidence type="ECO:0000256" key="3">
    <source>
        <dbReference type="PROSITE-ProRule" id="PRU00023"/>
    </source>
</evidence>
<dbReference type="Proteomes" id="UP001152799">
    <property type="component" value="Chromosome 1"/>
</dbReference>
<reference evidence="5" key="1">
    <citation type="submission" date="2022-01" db="EMBL/GenBank/DDBJ databases">
        <authorList>
            <person name="King R."/>
        </authorList>
    </citation>
    <scope>NUCLEOTIDE SEQUENCE</scope>
</reference>
<dbReference type="InterPro" id="IPR051070">
    <property type="entry name" value="NF-kappa-B_inhibitor"/>
</dbReference>
<feature type="compositionally biased region" description="Polar residues" evidence="4">
    <location>
        <begin position="1"/>
        <end position="11"/>
    </location>
</feature>
<feature type="region of interest" description="Disordered" evidence="4">
    <location>
        <begin position="58"/>
        <end position="83"/>
    </location>
</feature>
<evidence type="ECO:0000313" key="5">
    <source>
        <dbReference type="EMBL" id="CAG9759778.1"/>
    </source>
</evidence>
<dbReference type="GO" id="GO:0005829">
    <property type="term" value="C:cytosol"/>
    <property type="evidence" value="ECO:0007669"/>
    <property type="project" value="TreeGrafter"/>
</dbReference>
<dbReference type="InterPro" id="IPR036770">
    <property type="entry name" value="Ankyrin_rpt-contain_sf"/>
</dbReference>
<dbReference type="GO" id="GO:0071356">
    <property type="term" value="P:cellular response to tumor necrosis factor"/>
    <property type="evidence" value="ECO:0007669"/>
    <property type="project" value="TreeGrafter"/>
</dbReference>
<dbReference type="InterPro" id="IPR002110">
    <property type="entry name" value="Ankyrin_rpt"/>
</dbReference>
<dbReference type="EMBL" id="OU892277">
    <property type="protein sequence ID" value="CAG9759778.1"/>
    <property type="molecule type" value="Genomic_DNA"/>
</dbReference>
<dbReference type="PROSITE" id="PS50088">
    <property type="entry name" value="ANK_REPEAT"/>
    <property type="match status" value="4"/>
</dbReference>
<organism evidence="5 6">
    <name type="scientific">Ceutorhynchus assimilis</name>
    <name type="common">cabbage seed weevil</name>
    <dbReference type="NCBI Taxonomy" id="467358"/>
    <lineage>
        <taxon>Eukaryota</taxon>
        <taxon>Metazoa</taxon>
        <taxon>Ecdysozoa</taxon>
        <taxon>Arthropoda</taxon>
        <taxon>Hexapoda</taxon>
        <taxon>Insecta</taxon>
        <taxon>Pterygota</taxon>
        <taxon>Neoptera</taxon>
        <taxon>Endopterygota</taxon>
        <taxon>Coleoptera</taxon>
        <taxon>Polyphaga</taxon>
        <taxon>Cucujiformia</taxon>
        <taxon>Curculionidae</taxon>
        <taxon>Ceutorhynchinae</taxon>
        <taxon>Ceutorhynchus</taxon>
    </lineage>
</organism>
<keyword evidence="2 3" id="KW-0040">ANK repeat</keyword>
<dbReference type="GO" id="GO:0051059">
    <property type="term" value="F:NF-kappaB binding"/>
    <property type="evidence" value="ECO:0007669"/>
    <property type="project" value="TreeGrafter"/>
</dbReference>
<dbReference type="Gene3D" id="1.25.40.20">
    <property type="entry name" value="Ankyrin repeat-containing domain"/>
    <property type="match status" value="1"/>
</dbReference>
<dbReference type="PANTHER" id="PTHR46680">
    <property type="entry name" value="NF-KAPPA-B INHIBITOR ALPHA"/>
    <property type="match status" value="1"/>
</dbReference>
<dbReference type="PANTHER" id="PTHR46680:SF3">
    <property type="entry name" value="NF-KAPPA-B INHIBITOR CACTUS"/>
    <property type="match status" value="1"/>
</dbReference>
<evidence type="ECO:0000256" key="4">
    <source>
        <dbReference type="SAM" id="MobiDB-lite"/>
    </source>
</evidence>
<feature type="compositionally biased region" description="Basic and acidic residues" evidence="4">
    <location>
        <begin position="73"/>
        <end position="83"/>
    </location>
</feature>
<feature type="region of interest" description="Disordered" evidence="4">
    <location>
        <begin position="360"/>
        <end position="395"/>
    </location>
</feature>
<dbReference type="AlphaFoldDB" id="A0A9N9Q8B2"/>
<evidence type="ECO:0008006" key="7">
    <source>
        <dbReference type="Google" id="ProtNLM"/>
    </source>
</evidence>
<evidence type="ECO:0000256" key="1">
    <source>
        <dbReference type="ARBA" id="ARBA00022737"/>
    </source>
</evidence>
<proteinExistence type="predicted"/>
<dbReference type="PROSITE" id="PS50297">
    <property type="entry name" value="ANK_REP_REGION"/>
    <property type="match status" value="4"/>
</dbReference>
<dbReference type="Pfam" id="PF12796">
    <property type="entry name" value="Ank_2"/>
    <property type="match status" value="1"/>
</dbReference>
<dbReference type="SUPFAM" id="SSF48403">
    <property type="entry name" value="Ankyrin repeat"/>
    <property type="match status" value="1"/>
</dbReference>
<protein>
    <recommendedName>
        <fullName evidence="7">NF-kappa-B inhibitor cactus</fullName>
    </recommendedName>
</protein>
<feature type="repeat" description="ANK" evidence="3">
    <location>
        <begin position="181"/>
        <end position="213"/>
    </location>
</feature>